<comment type="caution">
    <text evidence="1">The sequence shown here is derived from an EMBL/GenBank/DDBJ whole genome shotgun (WGS) entry which is preliminary data.</text>
</comment>
<proteinExistence type="predicted"/>
<dbReference type="Proteomes" id="UP000664288">
    <property type="component" value="Unassembled WGS sequence"/>
</dbReference>
<accession>A0ABS3IXN7</accession>
<dbReference type="EMBL" id="JAFMPY010000001">
    <property type="protein sequence ID" value="MBO0902172.1"/>
    <property type="molecule type" value="Genomic_DNA"/>
</dbReference>
<evidence type="ECO:0000313" key="2">
    <source>
        <dbReference type="Proteomes" id="UP000664288"/>
    </source>
</evidence>
<sequence>MAGPGSFAGKSDFASVGFSPTYHLSYRAFKLSNDRDILLPAMNASAAGPLTRVSFYEIAGKAGSYRGRMANGRWIAFDRSTGLNWLTLAAELDAAIAITPDLSGQGGWKVDVGDGPQDVYYSVEQFAPILTLNPSESAGTVFAATVVTPSLATMRANGGRNADLSGVILDGADLSGIDFTGADFSQASLDGATCTATVFKSCRFEAASWGSATADAAVLDAADFTGADLSGAAWGRPASATGIVLTNCRAGGARLGDKSAALAMAGANLTGGDFTGADLSKAVLTGATLGRGSFERCRFDGADLSGADLTGGFFLGASMRGSASLARVRAQGANFVRADLSGADLSKAQMGSRTFLFYLAESFAADLDRYSFPQPGLIQAFSQNGVTLSQTAPVVVVAAGEAWQIDDPDHGPFTLGRNDQGTISVYRDTTLPPATLSGATLTGVNAASADFAGADLSGVIWNGSGASLDHATLGGATFAGSLLVGIDLTQAVLSGTDFSGAVLCQAKFLRTAIAAGRDGGVTRFDGAHLEGAAFDDASNLGGGYFRAAVALYEGVPLFRLPASAAKDLTPAGLAALAPLFVAAGFPIGATATIATVDFWTLDNAADPDRSSPRSYRVELLGANYQVFDGANAVFLFTLNAAFASQLRRATASAQLVSAFATAGFSLAAAAPITSGRNWQIRAGEDAGFAGPANYGQFTVTCGDGDLPVCGSVLLRLRDFDAYPTGIAFAGTSRFDRSLSADTVGPAGYPYRFVTEGRIGLLDYLTLAS</sequence>
<name>A0ABS3IXN7_9HYPH</name>
<dbReference type="Pfam" id="PF00805">
    <property type="entry name" value="Pentapeptide"/>
    <property type="match status" value="5"/>
</dbReference>
<dbReference type="InterPro" id="IPR001646">
    <property type="entry name" value="5peptide_repeat"/>
</dbReference>
<dbReference type="PANTHER" id="PTHR14136">
    <property type="entry name" value="BTB_POZ DOMAIN-CONTAINING PROTEIN KCTD9"/>
    <property type="match status" value="1"/>
</dbReference>
<gene>
    <name evidence="1" type="ORF">J1C47_00835</name>
</gene>
<evidence type="ECO:0000313" key="1">
    <source>
        <dbReference type="EMBL" id="MBO0902172.1"/>
    </source>
</evidence>
<keyword evidence="2" id="KW-1185">Reference proteome</keyword>
<dbReference type="SUPFAM" id="SSF141571">
    <property type="entry name" value="Pentapeptide repeat-like"/>
    <property type="match status" value="2"/>
</dbReference>
<dbReference type="Gene3D" id="2.160.20.80">
    <property type="entry name" value="E3 ubiquitin-protein ligase SopA"/>
    <property type="match status" value="3"/>
</dbReference>
<dbReference type="RefSeq" id="WP_207348817.1">
    <property type="nucleotide sequence ID" value="NZ_JAFMPY010000001.1"/>
</dbReference>
<reference evidence="1 2" key="1">
    <citation type="submission" date="2021-03" db="EMBL/GenBank/DDBJ databases">
        <title>Whole genome sequence of Jiella sp. MQZ13P-4.</title>
        <authorList>
            <person name="Tuo L."/>
        </authorList>
    </citation>
    <scope>NUCLEOTIDE SEQUENCE [LARGE SCALE GENOMIC DNA]</scope>
    <source>
        <strain evidence="1 2">MQZ13P-4</strain>
    </source>
</reference>
<organism evidence="1 2">
    <name type="scientific">Jiella sonneratiae</name>
    <dbReference type="NCBI Taxonomy" id="2816856"/>
    <lineage>
        <taxon>Bacteria</taxon>
        <taxon>Pseudomonadati</taxon>
        <taxon>Pseudomonadota</taxon>
        <taxon>Alphaproteobacteria</taxon>
        <taxon>Hyphomicrobiales</taxon>
        <taxon>Aurantimonadaceae</taxon>
        <taxon>Jiella</taxon>
    </lineage>
</organism>
<dbReference type="InterPro" id="IPR051082">
    <property type="entry name" value="Pentapeptide-BTB/POZ_domain"/>
</dbReference>
<protein>
    <submittedName>
        <fullName evidence="1">Pentapeptide repeat-containing protein</fullName>
    </submittedName>
</protein>
<dbReference type="PANTHER" id="PTHR14136:SF17">
    <property type="entry name" value="BTB_POZ DOMAIN-CONTAINING PROTEIN KCTD9"/>
    <property type="match status" value="1"/>
</dbReference>